<organism evidence="2 3">
    <name type="scientific">Candidatus Nomurabacteria bacterium GW2011_GWF2_43_8</name>
    <dbReference type="NCBI Taxonomy" id="1618779"/>
    <lineage>
        <taxon>Bacteria</taxon>
        <taxon>Candidatus Nomuraibacteriota</taxon>
    </lineage>
</organism>
<dbReference type="Proteomes" id="UP000033831">
    <property type="component" value="Unassembled WGS sequence"/>
</dbReference>
<protein>
    <recommendedName>
        <fullName evidence="4">YggT family protein</fullName>
    </recommendedName>
</protein>
<keyword evidence="1" id="KW-1133">Transmembrane helix</keyword>
<dbReference type="PATRIC" id="fig|1618779.3.peg.610"/>
<gene>
    <name evidence="2" type="ORF">UW07_C0039G0006</name>
</gene>
<feature type="transmembrane region" description="Helical" evidence="1">
    <location>
        <begin position="75"/>
        <end position="95"/>
    </location>
</feature>
<evidence type="ECO:0000313" key="3">
    <source>
        <dbReference type="Proteomes" id="UP000033831"/>
    </source>
</evidence>
<evidence type="ECO:0000256" key="1">
    <source>
        <dbReference type="SAM" id="Phobius"/>
    </source>
</evidence>
<accession>A0A0G1FJX1</accession>
<proteinExistence type="predicted"/>
<evidence type="ECO:0000313" key="2">
    <source>
        <dbReference type="EMBL" id="KKT22298.1"/>
    </source>
</evidence>
<comment type="caution">
    <text evidence="2">The sequence shown here is derived from an EMBL/GenBank/DDBJ whole genome shotgun (WGS) entry which is preliminary data.</text>
</comment>
<feature type="transmembrane region" description="Helical" evidence="1">
    <location>
        <begin position="18"/>
        <end position="38"/>
    </location>
</feature>
<feature type="transmembrane region" description="Helical" evidence="1">
    <location>
        <begin position="50"/>
        <end position="69"/>
    </location>
</feature>
<evidence type="ECO:0008006" key="4">
    <source>
        <dbReference type="Google" id="ProtNLM"/>
    </source>
</evidence>
<sequence length="118" mass="13326">MDSFNSPTTKPLYRGTQIVWYILGVLEVLLAFRFVLKLLGANPGAGFTNFIYKVTYIFASPFLSVFKVSQVEGSIFEWTTLLAMLVYWLIAYGIIKLFLMGKTVSTPEAAVKLENQEK</sequence>
<keyword evidence="1" id="KW-0812">Transmembrane</keyword>
<dbReference type="AlphaFoldDB" id="A0A0G1FJX1"/>
<reference evidence="2 3" key="1">
    <citation type="journal article" date="2015" name="Nature">
        <title>rRNA introns, odd ribosomes, and small enigmatic genomes across a large radiation of phyla.</title>
        <authorList>
            <person name="Brown C.T."/>
            <person name="Hug L.A."/>
            <person name="Thomas B.C."/>
            <person name="Sharon I."/>
            <person name="Castelle C.J."/>
            <person name="Singh A."/>
            <person name="Wilkins M.J."/>
            <person name="Williams K.H."/>
            <person name="Banfield J.F."/>
        </authorList>
    </citation>
    <scope>NUCLEOTIDE SEQUENCE [LARGE SCALE GENOMIC DNA]</scope>
</reference>
<name>A0A0G1FJX1_9BACT</name>
<keyword evidence="1" id="KW-0472">Membrane</keyword>
<dbReference type="EMBL" id="LCGX01000039">
    <property type="protein sequence ID" value="KKT22298.1"/>
    <property type="molecule type" value="Genomic_DNA"/>
</dbReference>